<evidence type="ECO:0000313" key="2">
    <source>
        <dbReference type="Proteomes" id="UP000317636"/>
    </source>
</evidence>
<gene>
    <name evidence="1" type="ORF">FJ659_24870</name>
</gene>
<accession>A0AC61SZP6</accession>
<protein>
    <submittedName>
        <fullName evidence="1">TrbC/VirB2 family protein</fullName>
    </submittedName>
</protein>
<evidence type="ECO:0000313" key="1">
    <source>
        <dbReference type="EMBL" id="TPV39610.1"/>
    </source>
</evidence>
<reference evidence="1" key="1">
    <citation type="submission" date="2019-06" db="EMBL/GenBank/DDBJ databases">
        <title>Draft genome sequence of Bacillus sp. strain MHSD28.</title>
        <authorList>
            <person name="Makuwa S.C."/>
            <person name="Serepa-Dlamini M.H."/>
        </authorList>
    </citation>
    <scope>NUCLEOTIDE SEQUENCE</scope>
    <source>
        <strain evidence="1">MHSD28</strain>
    </source>
</reference>
<name>A0AC61SZP6_9BACI</name>
<comment type="caution">
    <text evidence="1">The sequence shown here is derived from an EMBL/GenBank/DDBJ whole genome shotgun (WGS) entry which is preliminary data.</text>
</comment>
<organism evidence="1 2">
    <name type="scientific">Bacillus dicomae</name>
    <dbReference type="NCBI Taxonomy" id="3088378"/>
    <lineage>
        <taxon>Bacteria</taxon>
        <taxon>Bacillati</taxon>
        <taxon>Bacillota</taxon>
        <taxon>Bacilli</taxon>
        <taxon>Bacillales</taxon>
        <taxon>Bacillaceae</taxon>
        <taxon>Bacillus</taxon>
        <taxon>Bacillus cereus group</taxon>
    </lineage>
</organism>
<proteinExistence type="predicted"/>
<sequence length="92" mass="9938">MDLFTIFAVKLLTYNDFFDSVRGALTSWTGKLQGIGLAVIIFCVCIIGFMFMFGEGPSRTAKKWLMYIVVGGILLWGAGALGSTIQGVTSGF</sequence>
<dbReference type="EMBL" id="VHIV01000008">
    <property type="protein sequence ID" value="TPV39610.1"/>
    <property type="molecule type" value="Genomic_DNA"/>
</dbReference>
<dbReference type="Proteomes" id="UP000317636">
    <property type="component" value="Unassembled WGS sequence"/>
</dbReference>
<keyword evidence="2" id="KW-1185">Reference proteome</keyword>